<accession>A0AC61L074</accession>
<gene>
    <name evidence="1" type="ORF">C4B59_12840</name>
</gene>
<name>A0AC61L074_9EURY</name>
<evidence type="ECO:0000313" key="2">
    <source>
        <dbReference type="Proteomes" id="UP000248329"/>
    </source>
</evidence>
<comment type="caution">
    <text evidence="1">The sequence shown here is derived from an EMBL/GenBank/DDBJ whole genome shotgun (WGS) entry which is preliminary data.</text>
</comment>
<protein>
    <submittedName>
        <fullName evidence="1">UDP-N-acetylglucosamine-1-phosphate transferase</fullName>
    </submittedName>
</protein>
<sequence>MNISPDAQSIVIFTLLSFVLTIVALPKTIRILKSSGMVVKDYYKTGKVCVPTNGGLLIGLVVLVMLSASVIFCNSTINFVIVYIAVMYAIFGILDDHLQIRNRWLKIFFPYFLSYPIALILQPHAMGTISHFTVMTPTMLRCFYYIIAPVYVMVVSNMVNMHSGFNGLQSGLSSIIFFFLLVKSFMVGQIEHLGIFAAFFGANLAFWTRNRYPSSIFEGNIGAMLIGAAMGTFIVFQGFLISGIIMLLPHTVNFLMYFYWRVRRKICQMHGTPPGEYGSFKFGRLRDDSTISVPNRLTLKWLPLYYYPVTEKAIVMIMYALTATTCAIALYVPY</sequence>
<dbReference type="EMBL" id="PQXF01000033">
    <property type="protein sequence ID" value="PXF58711.1"/>
    <property type="molecule type" value="Genomic_DNA"/>
</dbReference>
<organism evidence="1 2">
    <name type="scientific">Candidatus Methanogaster sp</name>
    <dbReference type="NCBI Taxonomy" id="3386292"/>
    <lineage>
        <taxon>Archaea</taxon>
        <taxon>Methanobacteriati</taxon>
        <taxon>Methanobacteriota</taxon>
        <taxon>Stenosarchaea group</taxon>
        <taxon>Methanomicrobia</taxon>
        <taxon>Methanosarcinales</taxon>
        <taxon>ANME-2 cluster</taxon>
        <taxon>Candidatus Methanogasteraceae</taxon>
        <taxon>Candidatus Methanogaster</taxon>
    </lineage>
</organism>
<proteinExistence type="predicted"/>
<keyword evidence="1" id="KW-0808">Transferase</keyword>
<dbReference type="Proteomes" id="UP000248329">
    <property type="component" value="Unassembled WGS sequence"/>
</dbReference>
<reference evidence="1" key="1">
    <citation type="submission" date="2018-01" db="EMBL/GenBank/DDBJ databases">
        <authorList>
            <person name="Krukenberg V."/>
        </authorList>
    </citation>
    <scope>NUCLEOTIDE SEQUENCE</scope>
    <source>
        <strain evidence="1">E20ANME2</strain>
    </source>
</reference>
<evidence type="ECO:0000313" key="1">
    <source>
        <dbReference type="EMBL" id="PXF58711.1"/>
    </source>
</evidence>